<dbReference type="InterPro" id="IPR023168">
    <property type="entry name" value="GatB_Yqey_C_2"/>
</dbReference>
<keyword evidence="1" id="KW-0175">Coiled coil</keyword>
<dbReference type="GO" id="GO:0016884">
    <property type="term" value="F:carbon-nitrogen ligase activity, with glutamine as amido-N-donor"/>
    <property type="evidence" value="ECO:0007669"/>
    <property type="project" value="InterPro"/>
</dbReference>
<dbReference type="OrthoDB" id="9788127at2"/>
<feature type="coiled-coil region" evidence="1">
    <location>
        <begin position="81"/>
        <end position="108"/>
    </location>
</feature>
<reference evidence="2 3" key="1">
    <citation type="submission" date="2017-04" db="EMBL/GenBank/DDBJ databases">
        <authorList>
            <person name="Afonso C.L."/>
            <person name="Miller P.J."/>
            <person name="Scott M.A."/>
            <person name="Spackman E."/>
            <person name="Goraichik I."/>
            <person name="Dimitrov K.M."/>
            <person name="Suarez D.L."/>
            <person name="Swayne D.E."/>
        </authorList>
    </citation>
    <scope>NUCLEOTIDE SEQUENCE [LARGE SCALE GENOMIC DNA]</scope>
    <source>
        <strain evidence="2 3">KR-140</strain>
    </source>
</reference>
<gene>
    <name evidence="2" type="ORF">SAMN00790413_06481</name>
</gene>
<organism evidence="2 3">
    <name type="scientific">Deinococcus hopiensis KR-140</name>
    <dbReference type="NCBI Taxonomy" id="695939"/>
    <lineage>
        <taxon>Bacteria</taxon>
        <taxon>Thermotogati</taxon>
        <taxon>Deinococcota</taxon>
        <taxon>Deinococci</taxon>
        <taxon>Deinococcales</taxon>
        <taxon>Deinococcaceae</taxon>
        <taxon>Deinococcus</taxon>
    </lineage>
</organism>
<evidence type="ECO:0000313" key="3">
    <source>
        <dbReference type="Proteomes" id="UP000192582"/>
    </source>
</evidence>
<dbReference type="EMBL" id="FWWU01000002">
    <property type="protein sequence ID" value="SMB78077.1"/>
    <property type="molecule type" value="Genomic_DNA"/>
</dbReference>
<evidence type="ECO:0000313" key="2">
    <source>
        <dbReference type="EMBL" id="SMB78077.1"/>
    </source>
</evidence>
<name>A0A1W1UAI0_9DEIO</name>
<sequence length="162" mass="17146">MDLNTLKARHLQARKASRTDAKAASAAAVLSRVLGDAETQAKNRPGTAQLDLIAGVTTAQRASLEKEVQDLTRLGRSTDVARRELEVLQALHDEVTQLKAQQDAERAALLMSEAELAGVIRAAVADGATNIGAVMKLLKAQHEGRYDGGLASRLAKEAVAAL</sequence>
<dbReference type="Gene3D" id="1.10.10.410">
    <property type="match status" value="1"/>
</dbReference>
<dbReference type="Proteomes" id="UP000192582">
    <property type="component" value="Unassembled WGS sequence"/>
</dbReference>
<dbReference type="SUPFAM" id="SSF89095">
    <property type="entry name" value="GatB/YqeY motif"/>
    <property type="match status" value="1"/>
</dbReference>
<protein>
    <submittedName>
        <fullName evidence="2">Yqey-like protein</fullName>
    </submittedName>
</protein>
<dbReference type="AlphaFoldDB" id="A0A1W1UAI0"/>
<accession>A0A1W1UAI0</accession>
<evidence type="ECO:0000256" key="1">
    <source>
        <dbReference type="SAM" id="Coils"/>
    </source>
</evidence>
<dbReference type="RefSeq" id="WP_084045086.1">
    <property type="nucleotide sequence ID" value="NZ_FWWU01000002.1"/>
</dbReference>
<dbReference type="InterPro" id="IPR003789">
    <property type="entry name" value="Asn/Gln_tRNA_amidoTrase-B-like"/>
</dbReference>
<keyword evidence="3" id="KW-1185">Reference proteome</keyword>
<proteinExistence type="predicted"/>